<evidence type="ECO:0000259" key="3">
    <source>
        <dbReference type="PROSITE" id="PS51704"/>
    </source>
</evidence>
<dbReference type="Proteomes" id="UP000515154">
    <property type="component" value="Linkage group LG1"/>
</dbReference>
<evidence type="ECO:0000313" key="5">
    <source>
        <dbReference type="RefSeq" id="XP_029643582.1"/>
    </source>
</evidence>
<keyword evidence="4" id="KW-1185">Reference proteome</keyword>
<dbReference type="InterPro" id="IPR013784">
    <property type="entry name" value="Carb-bd-like_fold"/>
</dbReference>
<sequence length="613" mass="69717">MSCKTTRHFTFEVSLTTQPDEHVCLTGSIEELGNWDHNKGIILHPKAPSPNYEGYNVWSTELIITGKTTFSYSYYVCNIVSSPCNQNVDSFIVMRWEANLTQRTWHHSDDSSQHVRFCDQFGIIDGTSCSNSGWLTVQTDLKLTILPQSIQLHQNDLKLTSVKCVPLEMSQPEDSTLPQTNLLWSKDACYVLTEENYQSTKQSNFGCVYEPDSVLTFKSQVLDSSKIGFRLDFYGCHTSVENNPLTNGPTHIGYSYILPSILKDSLGTATTYISTLDQKIAGEIKVKYCITKPLQGHHCSLDFSYQKQLQHQKDPLHIGHRGMGSSFTLPNPVMENTIASFCAAGHYGADFVEMDVHLTKDHVPVIYHDFYIDIAMEQKEPMTLFDNHTKMLIKNLTLKQLQSLKLFYRLKEPDYWMPITETDGNPDQPFPTLEKCLEEVPEEIGFNVEIKYPLECIDGTMESEDIFDANFFLDIILAKIFKHSGKRKIIFSTFEPDLCCMLHLKQNKYPVLFLTQGINSHWMSYKDARCHTTSTAISFAKAESLPGICAHAEELLKDTELMEMCARENLSLIAWGTDIENCDNMKVLTDYPLTGLIYNRMDVYGPASVLKIV</sequence>
<evidence type="ECO:0000259" key="2">
    <source>
        <dbReference type="PROSITE" id="PS51166"/>
    </source>
</evidence>
<accession>A0A6P7SYV1</accession>
<reference evidence="5" key="1">
    <citation type="submission" date="2025-08" db="UniProtKB">
        <authorList>
            <consortium name="RefSeq"/>
        </authorList>
    </citation>
    <scope>IDENTIFICATION</scope>
</reference>
<dbReference type="InterPro" id="IPR013783">
    <property type="entry name" value="Ig-like_fold"/>
</dbReference>
<dbReference type="InterPro" id="IPR017946">
    <property type="entry name" value="PLC-like_Pdiesterase_TIM-brl"/>
</dbReference>
<dbReference type="InterPro" id="IPR057506">
    <property type="entry name" value="C2_GPCPD1"/>
</dbReference>
<dbReference type="Pfam" id="PF00686">
    <property type="entry name" value="CBM_20"/>
    <property type="match status" value="1"/>
</dbReference>
<feature type="domain" description="GP-PDE" evidence="3">
    <location>
        <begin position="315"/>
        <end position="608"/>
    </location>
</feature>
<dbReference type="PANTHER" id="PTHR22958">
    <property type="entry name" value="GLYCEROPHOSPHORYL DIESTER PHOSPHODIESTERASE"/>
    <property type="match status" value="1"/>
</dbReference>
<dbReference type="Pfam" id="PF03009">
    <property type="entry name" value="GDPD"/>
    <property type="match status" value="1"/>
</dbReference>
<name>A0A6P7SYV1_9MOLL</name>
<dbReference type="RefSeq" id="XP_029643582.1">
    <property type="nucleotide sequence ID" value="XM_029787722.2"/>
</dbReference>
<dbReference type="SUPFAM" id="SSF51695">
    <property type="entry name" value="PLC-like phosphodiesterases"/>
    <property type="match status" value="1"/>
</dbReference>
<keyword evidence="1" id="KW-0378">Hydrolase</keyword>
<protein>
    <submittedName>
        <fullName evidence="5">Glycerophosphocholine phosphodiesterase GPCPD1-like</fullName>
    </submittedName>
</protein>
<dbReference type="SUPFAM" id="SSF49452">
    <property type="entry name" value="Starch-binding domain-like"/>
    <property type="match status" value="1"/>
</dbReference>
<dbReference type="Gene3D" id="2.60.40.10">
    <property type="entry name" value="Immunoglobulins"/>
    <property type="match status" value="1"/>
</dbReference>
<dbReference type="AlphaFoldDB" id="A0A6P7SYV1"/>
<gene>
    <name evidence="5" type="primary">LOC115217981</name>
</gene>
<dbReference type="KEGG" id="osn:115217981"/>
<dbReference type="PROSITE" id="PS51166">
    <property type="entry name" value="CBM20"/>
    <property type="match status" value="1"/>
</dbReference>
<dbReference type="FunFam" id="3.20.20.190:FF:000032">
    <property type="entry name" value="Glycerophosphoryl diester phosphodiesterase, putative"/>
    <property type="match status" value="1"/>
</dbReference>
<proteinExistence type="predicted"/>
<dbReference type="GO" id="GO:0046475">
    <property type="term" value="P:glycerophospholipid catabolic process"/>
    <property type="evidence" value="ECO:0007669"/>
    <property type="project" value="TreeGrafter"/>
</dbReference>
<dbReference type="SMART" id="SM01065">
    <property type="entry name" value="CBM_2"/>
    <property type="match status" value="1"/>
</dbReference>
<dbReference type="Pfam" id="PF25329">
    <property type="entry name" value="C2_GDE1"/>
    <property type="match status" value="1"/>
</dbReference>
<organism evidence="4 5">
    <name type="scientific">Octopus sinensis</name>
    <name type="common">East Asian common octopus</name>
    <dbReference type="NCBI Taxonomy" id="2607531"/>
    <lineage>
        <taxon>Eukaryota</taxon>
        <taxon>Metazoa</taxon>
        <taxon>Spiralia</taxon>
        <taxon>Lophotrochozoa</taxon>
        <taxon>Mollusca</taxon>
        <taxon>Cephalopoda</taxon>
        <taxon>Coleoidea</taxon>
        <taxon>Octopodiformes</taxon>
        <taxon>Octopoda</taxon>
        <taxon>Incirrata</taxon>
        <taxon>Octopodidae</taxon>
        <taxon>Octopus</taxon>
    </lineage>
</organism>
<dbReference type="InterPro" id="IPR030395">
    <property type="entry name" value="GP_PDE_dom"/>
</dbReference>
<evidence type="ECO:0000256" key="1">
    <source>
        <dbReference type="ARBA" id="ARBA00022801"/>
    </source>
</evidence>
<dbReference type="Gene3D" id="3.20.20.190">
    <property type="entry name" value="Phosphatidylinositol (PI) phosphodiesterase"/>
    <property type="match status" value="1"/>
</dbReference>
<dbReference type="InterPro" id="IPR002044">
    <property type="entry name" value="CBM20"/>
</dbReference>
<feature type="domain" description="CBM20" evidence="2">
    <location>
        <begin position="1"/>
        <end position="123"/>
    </location>
</feature>
<dbReference type="InterPro" id="IPR051578">
    <property type="entry name" value="GDPD"/>
</dbReference>
<dbReference type="GO" id="GO:0047389">
    <property type="term" value="F:glycerophosphocholine phosphodiesterase activity"/>
    <property type="evidence" value="ECO:0007669"/>
    <property type="project" value="TreeGrafter"/>
</dbReference>
<dbReference type="GO" id="GO:2001070">
    <property type="term" value="F:starch binding"/>
    <property type="evidence" value="ECO:0007669"/>
    <property type="project" value="InterPro"/>
</dbReference>
<dbReference type="PANTHER" id="PTHR22958:SF1">
    <property type="entry name" value="GLYCEROPHOSPHOCHOLINE PHOSPHODIESTERASE GPCPD1"/>
    <property type="match status" value="1"/>
</dbReference>
<dbReference type="PROSITE" id="PS51704">
    <property type="entry name" value="GP_PDE"/>
    <property type="match status" value="1"/>
</dbReference>
<evidence type="ECO:0000313" key="4">
    <source>
        <dbReference type="Proteomes" id="UP000515154"/>
    </source>
</evidence>